<organism evidence="14">
    <name type="scientific">Hymenolepis diminuta</name>
    <name type="common">Rat tapeworm</name>
    <dbReference type="NCBI Taxonomy" id="6216"/>
    <lineage>
        <taxon>Eukaryota</taxon>
        <taxon>Metazoa</taxon>
        <taxon>Spiralia</taxon>
        <taxon>Lophotrochozoa</taxon>
        <taxon>Platyhelminthes</taxon>
        <taxon>Cestoda</taxon>
        <taxon>Eucestoda</taxon>
        <taxon>Cyclophyllidea</taxon>
        <taxon>Hymenolepididae</taxon>
        <taxon>Hymenolepis</taxon>
    </lineage>
</organism>
<feature type="domain" description="C2H2-type" evidence="11">
    <location>
        <begin position="547"/>
        <end position="577"/>
    </location>
</feature>
<dbReference type="FunFam" id="3.30.160.60:FF:000145">
    <property type="entry name" value="Zinc finger protein 574"/>
    <property type="match status" value="1"/>
</dbReference>
<dbReference type="PROSITE" id="PS50157">
    <property type="entry name" value="ZINC_FINGER_C2H2_2"/>
    <property type="match status" value="4"/>
</dbReference>
<evidence type="ECO:0000256" key="1">
    <source>
        <dbReference type="ARBA" id="ARBA00004123"/>
    </source>
</evidence>
<dbReference type="AlphaFoldDB" id="A0A0R3SD48"/>
<evidence type="ECO:0000256" key="9">
    <source>
        <dbReference type="PROSITE-ProRule" id="PRU00042"/>
    </source>
</evidence>
<feature type="region of interest" description="Disordered" evidence="10">
    <location>
        <begin position="795"/>
        <end position="855"/>
    </location>
</feature>
<protein>
    <submittedName>
        <fullName evidence="14">C2H2-type domain-containing protein</fullName>
    </submittedName>
</protein>
<comment type="subcellular location">
    <subcellularLocation>
        <location evidence="1">Nucleus</location>
    </subcellularLocation>
</comment>
<keyword evidence="3" id="KW-0677">Repeat</keyword>
<evidence type="ECO:0000256" key="2">
    <source>
        <dbReference type="ARBA" id="ARBA00022723"/>
    </source>
</evidence>
<dbReference type="InterPro" id="IPR050331">
    <property type="entry name" value="Zinc_finger"/>
</dbReference>
<gene>
    <name evidence="12" type="ORF">HDID_LOCUS2577</name>
</gene>
<dbReference type="Gene3D" id="3.30.160.60">
    <property type="entry name" value="Classic Zinc Finger"/>
    <property type="match status" value="3"/>
</dbReference>
<dbReference type="SMART" id="SM00355">
    <property type="entry name" value="ZnF_C2H2"/>
    <property type="match status" value="6"/>
</dbReference>
<keyword evidence="6" id="KW-0805">Transcription regulation</keyword>
<evidence type="ECO:0000313" key="13">
    <source>
        <dbReference type="Proteomes" id="UP000274504"/>
    </source>
</evidence>
<feature type="compositionally biased region" description="Polar residues" evidence="10">
    <location>
        <begin position="845"/>
        <end position="855"/>
    </location>
</feature>
<reference evidence="14" key="1">
    <citation type="submission" date="2017-02" db="UniProtKB">
        <authorList>
            <consortium name="WormBaseParasite"/>
        </authorList>
    </citation>
    <scope>IDENTIFICATION</scope>
</reference>
<name>A0A0R3SD48_HYMDI</name>
<dbReference type="PROSITE" id="PS00028">
    <property type="entry name" value="ZINC_FINGER_C2H2_1"/>
    <property type="match status" value="4"/>
</dbReference>
<sequence>MNHLSINDEYNQGNCCISNAENVAYAETSEYYPYNQLEPYGEPVISSNYQRSYQPTEPHPSDGGNYSSTLFSDSILQPYEGTIDYSNYIPHSSYNPSNFPDTSQPVEKFHADYTFYELSTPGGFNNTYVQRTIQSTYHSISQPQNSHYPNSHNYNMGCMTYQAPTNSVPQNGVNCVYSSARVDRQPCSYNNGYNSSAVTNTLYSCHPQINYQPEQAYQQVDSYPLQNPQTYSYSTKFSSNQSNLLISYDQPTGYDNQPMNYPSYYPETQESYQDYQLNVYHQPNGSNQYVESYADSVQPVWQENACGNQQSNWSSQIPNNYANYSDNFGQVQVYNNGNHSCHQQSQTYNFPGSYTSNIQNGPHVLHTLSKPVQTSESVSKIPESGQVNDLAHLDSGEEDETGHSPILTESPCEPIHEYVCSQCNKRFARPSHLEIHFRIHTGERPFRCCICSKSFTQASNLQRHMRSHKTWPQLRSIGGKMSSSNPIVRPSRSIMPVARRVQVISNLTLLNYSLVDSQFECKFCGLRVKGFQKMRSHMTQHNDEKVYQCIVSSCLKTFTELAAFREHLNVAHDLTNSKWLRCNKCQRQFESMFWIFEYLLISLPGASNLLGHYTSKKGCSSRRFNFSRKSPDFSPSGRSGTTQLRCPICRYRRFARYGLLRIHLLNDHAASSIAEISPSKAAKIQSLSKSLSPNSHVQPPVISVSQDTLLTTTSDPTTNGSTSLEALKSNPPPPPPLRHSNIRLIVERRKSVKRSFRQRFDTSPLACPLCGRVFKKKKFFDDHCALCQQKQAEAERRQRWRQSRRQSDILIASEDPLPPISETSLLSENVDDSSRRTRRSRRRSIQSAHQPISVS</sequence>
<dbReference type="EMBL" id="UYSG01000654">
    <property type="protein sequence ID" value="VDL20107.1"/>
    <property type="molecule type" value="Genomic_DNA"/>
</dbReference>
<dbReference type="PANTHER" id="PTHR16515:SF49">
    <property type="entry name" value="GASTRULA ZINC FINGER PROTEIN XLCGF49.1-LIKE-RELATED"/>
    <property type="match status" value="1"/>
</dbReference>
<reference evidence="12 13" key="2">
    <citation type="submission" date="2018-11" db="EMBL/GenBank/DDBJ databases">
        <authorList>
            <consortium name="Pathogen Informatics"/>
        </authorList>
    </citation>
    <scope>NUCLEOTIDE SEQUENCE [LARGE SCALE GENOMIC DNA]</scope>
</reference>
<evidence type="ECO:0000256" key="3">
    <source>
        <dbReference type="ARBA" id="ARBA00022737"/>
    </source>
</evidence>
<dbReference type="SUPFAM" id="SSF57667">
    <property type="entry name" value="beta-beta-alpha zinc fingers"/>
    <property type="match status" value="2"/>
</dbReference>
<keyword evidence="7" id="KW-0804">Transcription</keyword>
<evidence type="ECO:0000313" key="14">
    <source>
        <dbReference type="WBParaSite" id="HDID_0000257601-mRNA-1"/>
    </source>
</evidence>
<accession>A0A0R3SD48</accession>
<evidence type="ECO:0000256" key="4">
    <source>
        <dbReference type="ARBA" id="ARBA00022771"/>
    </source>
</evidence>
<dbReference type="Pfam" id="PF00096">
    <property type="entry name" value="zf-C2H2"/>
    <property type="match status" value="2"/>
</dbReference>
<evidence type="ECO:0000256" key="10">
    <source>
        <dbReference type="SAM" id="MobiDB-lite"/>
    </source>
</evidence>
<feature type="domain" description="C2H2-type" evidence="11">
    <location>
        <begin position="446"/>
        <end position="468"/>
    </location>
</feature>
<dbReference type="InterPro" id="IPR013087">
    <property type="entry name" value="Znf_C2H2_type"/>
</dbReference>
<keyword evidence="5" id="KW-0862">Zinc</keyword>
<dbReference type="GO" id="GO:0005634">
    <property type="term" value="C:nucleus"/>
    <property type="evidence" value="ECO:0007669"/>
    <property type="project" value="UniProtKB-SubCell"/>
</dbReference>
<keyword evidence="4 9" id="KW-0863">Zinc-finger</keyword>
<evidence type="ECO:0000259" key="11">
    <source>
        <dbReference type="PROSITE" id="PS50157"/>
    </source>
</evidence>
<evidence type="ECO:0000256" key="5">
    <source>
        <dbReference type="ARBA" id="ARBA00022833"/>
    </source>
</evidence>
<dbReference type="InterPro" id="IPR036236">
    <property type="entry name" value="Znf_C2H2_sf"/>
</dbReference>
<feature type="domain" description="C2H2-type" evidence="11">
    <location>
        <begin position="519"/>
        <end position="546"/>
    </location>
</feature>
<feature type="compositionally biased region" description="Low complexity" evidence="10">
    <location>
        <begin position="706"/>
        <end position="723"/>
    </location>
</feature>
<feature type="region of interest" description="Disordered" evidence="10">
    <location>
        <begin position="706"/>
        <end position="740"/>
    </location>
</feature>
<dbReference type="WBParaSite" id="HDID_0000257601-mRNA-1">
    <property type="protein sequence ID" value="HDID_0000257601-mRNA-1"/>
    <property type="gene ID" value="HDID_0000257601"/>
</dbReference>
<dbReference type="Proteomes" id="UP000274504">
    <property type="component" value="Unassembled WGS sequence"/>
</dbReference>
<dbReference type="GO" id="GO:0006357">
    <property type="term" value="P:regulation of transcription by RNA polymerase II"/>
    <property type="evidence" value="ECO:0007669"/>
    <property type="project" value="UniProtKB-ARBA"/>
</dbReference>
<keyword evidence="2" id="KW-0479">Metal-binding</keyword>
<dbReference type="PANTHER" id="PTHR16515">
    <property type="entry name" value="PR DOMAIN ZINC FINGER PROTEIN"/>
    <property type="match status" value="1"/>
</dbReference>
<dbReference type="GO" id="GO:0008270">
    <property type="term" value="F:zinc ion binding"/>
    <property type="evidence" value="ECO:0007669"/>
    <property type="project" value="UniProtKB-KW"/>
</dbReference>
<proteinExistence type="predicted"/>
<dbReference type="FunFam" id="3.30.160.60:FF:001289">
    <property type="entry name" value="Zinc finger protein 574"/>
    <property type="match status" value="1"/>
</dbReference>
<keyword evidence="8" id="KW-0539">Nucleus</keyword>
<evidence type="ECO:0000256" key="8">
    <source>
        <dbReference type="ARBA" id="ARBA00023242"/>
    </source>
</evidence>
<evidence type="ECO:0000256" key="6">
    <source>
        <dbReference type="ARBA" id="ARBA00023015"/>
    </source>
</evidence>
<dbReference type="OrthoDB" id="10249838at2759"/>
<evidence type="ECO:0000256" key="7">
    <source>
        <dbReference type="ARBA" id="ARBA00023163"/>
    </source>
</evidence>
<feature type="domain" description="C2H2-type" evidence="11">
    <location>
        <begin position="418"/>
        <end position="445"/>
    </location>
</feature>
<evidence type="ECO:0000313" key="12">
    <source>
        <dbReference type="EMBL" id="VDL20107.1"/>
    </source>
</evidence>
<dbReference type="STRING" id="6216.A0A0R3SD48"/>